<dbReference type="OrthoDB" id="121297at2759"/>
<dbReference type="EMBL" id="BSXT01000601">
    <property type="protein sequence ID" value="GMF30694.1"/>
    <property type="molecule type" value="Genomic_DNA"/>
</dbReference>
<dbReference type="Pfam" id="PF13843">
    <property type="entry name" value="DDE_Tnp_1_7"/>
    <property type="match status" value="1"/>
</dbReference>
<evidence type="ECO:0000259" key="2">
    <source>
        <dbReference type="Pfam" id="PF13843"/>
    </source>
</evidence>
<feature type="domain" description="PiggyBac transposable element-derived protein" evidence="2">
    <location>
        <begin position="269"/>
        <end position="651"/>
    </location>
</feature>
<evidence type="ECO:0000313" key="4">
    <source>
        <dbReference type="Proteomes" id="UP001165121"/>
    </source>
</evidence>
<sequence>MAFGRLSGRLGLPPVPPLPARGPNRKQAANAEVGQQLPHDSETSPPAPSPPALTTIPAAESIELCGRTTPNIPAVVIVNTEEVGSADESPAVPLDTTEEDGAANAIRDDTEFGSNESTTVVEEAKREVDEANQGEDIIDLDVFDGDNFMEGLRKERLFSPTARDDVNFVATADISDSESDADDEDVMADNEVAPALEEDVADVEDLEMNDDATDIGNFDLTDDDLRDIAGSGWFAYDEDHSRGFQVDAASDFYSGEWGPTRSAVANADSPLGMFFYFLPKALWNRIANETNRYRERNVTAVATSRRDKLLARQANDPSVSEPTVAEIEEKLKKFKCIQAHEIVHVVALLFARAVAPVRDGLSNHWCTGEDGAIPRGTFSRFMKRDCFEAILQFLHFNNNEDDGARADKAWKVRPILQAVEETFRRGYRLGKVISFDEGMMPNRSKFNPMRIFMPDNPSKYGTKFCMTCCADTAYCSRVEIYCGTDKKKKTRKSPDDTLGLGPKAVVRNVSKVLMNQPMKRLIVTDSFYSTVSLSLKLLDMGLYYVGTTRTDRLGWCPIHFTQKKRPKSIPRGTYRIAQARDYPEFVALSWMDSKPVNMLATGCSTQLTSVLGTEKDGSRSTISCPQLVVDYGLGMGGVDVHDQLRLQRYSIQKCISLRKYYNSCFCAS</sequence>
<name>A0A9W6UCW7_9STRA</name>
<keyword evidence="4" id="KW-1185">Reference proteome</keyword>
<feature type="region of interest" description="Disordered" evidence="1">
    <location>
        <begin position="1"/>
        <end position="54"/>
    </location>
</feature>
<dbReference type="Proteomes" id="UP001165121">
    <property type="component" value="Unassembled WGS sequence"/>
</dbReference>
<protein>
    <submittedName>
        <fullName evidence="3">Unnamed protein product</fullName>
    </submittedName>
</protein>
<dbReference type="PANTHER" id="PTHR46599">
    <property type="entry name" value="PIGGYBAC TRANSPOSABLE ELEMENT-DERIVED PROTEIN 4"/>
    <property type="match status" value="1"/>
</dbReference>
<organism evidence="3 4">
    <name type="scientific">Phytophthora fragariaefolia</name>
    <dbReference type="NCBI Taxonomy" id="1490495"/>
    <lineage>
        <taxon>Eukaryota</taxon>
        <taxon>Sar</taxon>
        <taxon>Stramenopiles</taxon>
        <taxon>Oomycota</taxon>
        <taxon>Peronosporomycetes</taxon>
        <taxon>Peronosporales</taxon>
        <taxon>Peronosporaceae</taxon>
        <taxon>Phytophthora</taxon>
    </lineage>
</organism>
<feature type="compositionally biased region" description="Low complexity" evidence="1">
    <location>
        <begin position="1"/>
        <end position="12"/>
    </location>
</feature>
<evidence type="ECO:0000256" key="1">
    <source>
        <dbReference type="SAM" id="MobiDB-lite"/>
    </source>
</evidence>
<proteinExistence type="predicted"/>
<dbReference type="InterPro" id="IPR029526">
    <property type="entry name" value="PGBD"/>
</dbReference>
<gene>
    <name evidence="3" type="ORF">Pfra01_000684300</name>
</gene>
<dbReference type="AlphaFoldDB" id="A0A9W6UCW7"/>
<comment type="caution">
    <text evidence="3">The sequence shown here is derived from an EMBL/GenBank/DDBJ whole genome shotgun (WGS) entry which is preliminary data.</text>
</comment>
<evidence type="ECO:0000313" key="3">
    <source>
        <dbReference type="EMBL" id="GMF30694.1"/>
    </source>
</evidence>
<reference evidence="3" key="1">
    <citation type="submission" date="2023-04" db="EMBL/GenBank/DDBJ databases">
        <title>Phytophthora fragariaefolia NBRC 109709.</title>
        <authorList>
            <person name="Ichikawa N."/>
            <person name="Sato H."/>
            <person name="Tonouchi N."/>
        </authorList>
    </citation>
    <scope>NUCLEOTIDE SEQUENCE</scope>
    <source>
        <strain evidence="3">NBRC 109709</strain>
    </source>
</reference>
<dbReference type="PANTHER" id="PTHR46599:SF3">
    <property type="entry name" value="PIGGYBAC TRANSPOSABLE ELEMENT-DERIVED PROTEIN 4"/>
    <property type="match status" value="1"/>
</dbReference>
<accession>A0A9W6UCW7</accession>